<dbReference type="GO" id="GO:0032982">
    <property type="term" value="C:myosin filament"/>
    <property type="evidence" value="ECO:0007669"/>
    <property type="project" value="TreeGrafter"/>
</dbReference>
<comment type="caution">
    <text evidence="6">Lacks conserved residue(s) required for the propagation of feature annotation.</text>
</comment>
<feature type="binding site" evidence="6">
    <location>
        <begin position="383"/>
        <end position="390"/>
    </location>
    <ligand>
        <name>ATP</name>
        <dbReference type="ChEBI" id="CHEBI:30616"/>
    </ligand>
</feature>
<dbReference type="PANTHER" id="PTHR45615:SF36">
    <property type="entry name" value="MYOSIN HEAVY CHAIN-LIKE, ISOFORM B-RELATED"/>
    <property type="match status" value="1"/>
</dbReference>
<keyword evidence="6" id="KW-0009">Actin-binding</keyword>
<feature type="domain" description="Myosin motor" evidence="10">
    <location>
        <begin position="290"/>
        <end position="1023"/>
    </location>
</feature>
<feature type="region of interest" description="Disordered" evidence="8">
    <location>
        <begin position="1306"/>
        <end position="1333"/>
    </location>
</feature>
<evidence type="ECO:0000256" key="2">
    <source>
        <dbReference type="ARBA" id="ARBA00022840"/>
    </source>
</evidence>
<feature type="coiled-coil region" evidence="7">
    <location>
        <begin position="1108"/>
        <end position="1163"/>
    </location>
</feature>
<dbReference type="Gene3D" id="1.20.58.530">
    <property type="match status" value="1"/>
</dbReference>
<dbReference type="GO" id="GO:0016460">
    <property type="term" value="C:myosin II complex"/>
    <property type="evidence" value="ECO:0007669"/>
    <property type="project" value="TreeGrafter"/>
</dbReference>
<evidence type="ECO:0000313" key="12">
    <source>
        <dbReference type="WBParaSite" id="Pan_g15543.t1"/>
    </source>
</evidence>
<dbReference type="Gene3D" id="3.40.850.10">
    <property type="entry name" value="Kinesin motor domain"/>
    <property type="match status" value="1"/>
</dbReference>
<organism evidence="11 12">
    <name type="scientific">Panagrellus redivivus</name>
    <name type="common">Microworm</name>
    <dbReference type="NCBI Taxonomy" id="6233"/>
    <lineage>
        <taxon>Eukaryota</taxon>
        <taxon>Metazoa</taxon>
        <taxon>Ecdysozoa</taxon>
        <taxon>Nematoda</taxon>
        <taxon>Chromadorea</taxon>
        <taxon>Rhabditida</taxon>
        <taxon>Tylenchina</taxon>
        <taxon>Panagrolaimomorpha</taxon>
        <taxon>Panagrolaimoidea</taxon>
        <taxon>Panagrolaimidae</taxon>
        <taxon>Panagrellus</taxon>
    </lineage>
</organism>
<evidence type="ECO:0000259" key="10">
    <source>
        <dbReference type="PROSITE" id="PS51456"/>
    </source>
</evidence>
<feature type="coiled-coil region" evidence="7">
    <location>
        <begin position="1568"/>
        <end position="1602"/>
    </location>
</feature>
<evidence type="ECO:0000256" key="6">
    <source>
        <dbReference type="PROSITE-ProRule" id="PRU00782"/>
    </source>
</evidence>
<protein>
    <submittedName>
        <fullName evidence="12">Myosin-XVIIIa</fullName>
    </submittedName>
</protein>
<proteinExistence type="inferred from homology"/>
<keyword evidence="4 6" id="KW-0518">Myosin</keyword>
<dbReference type="PANTHER" id="PTHR45615">
    <property type="entry name" value="MYOSIN HEAVY CHAIN, NON-MUSCLE"/>
    <property type="match status" value="1"/>
</dbReference>
<feature type="coiled-coil region" evidence="7">
    <location>
        <begin position="1630"/>
        <end position="1727"/>
    </location>
</feature>
<dbReference type="InterPro" id="IPR036961">
    <property type="entry name" value="Kinesin_motor_dom_sf"/>
</dbReference>
<dbReference type="InterPro" id="IPR001609">
    <property type="entry name" value="Myosin_head_motor_dom-like"/>
</dbReference>
<dbReference type="PROSITE" id="PS51456">
    <property type="entry name" value="MYOSIN_MOTOR"/>
    <property type="match status" value="1"/>
</dbReference>
<dbReference type="Pfam" id="PF00595">
    <property type="entry name" value="PDZ"/>
    <property type="match status" value="1"/>
</dbReference>
<dbReference type="SUPFAM" id="SSF52540">
    <property type="entry name" value="P-loop containing nucleoside triphosphate hydrolases"/>
    <property type="match status" value="1"/>
</dbReference>
<keyword evidence="5 6" id="KW-0505">Motor protein</keyword>
<feature type="compositionally biased region" description="Acidic residues" evidence="8">
    <location>
        <begin position="1734"/>
        <end position="1758"/>
    </location>
</feature>
<feature type="region of interest" description="Disordered" evidence="8">
    <location>
        <begin position="1728"/>
        <end position="1782"/>
    </location>
</feature>
<dbReference type="Pfam" id="PF24556">
    <property type="entry name" value="SH3_Myosin-XVIIIa"/>
    <property type="match status" value="1"/>
</dbReference>
<feature type="domain" description="PDZ" evidence="9">
    <location>
        <begin position="114"/>
        <end position="205"/>
    </location>
</feature>
<dbReference type="PROSITE" id="PS50106">
    <property type="entry name" value="PDZ"/>
    <property type="match status" value="1"/>
</dbReference>
<dbReference type="GO" id="GO:0005524">
    <property type="term" value="F:ATP binding"/>
    <property type="evidence" value="ECO:0007669"/>
    <property type="project" value="UniProtKB-UniRule"/>
</dbReference>
<keyword evidence="3 7" id="KW-0175">Coiled coil</keyword>
<dbReference type="GO" id="GO:0003774">
    <property type="term" value="F:cytoskeletal motor activity"/>
    <property type="evidence" value="ECO:0007669"/>
    <property type="project" value="UniProtKB-UniRule"/>
</dbReference>
<evidence type="ECO:0000256" key="7">
    <source>
        <dbReference type="SAM" id="Coils"/>
    </source>
</evidence>
<dbReference type="Gene3D" id="2.30.42.10">
    <property type="match status" value="1"/>
</dbReference>
<dbReference type="Proteomes" id="UP000492821">
    <property type="component" value="Unassembled WGS sequence"/>
</dbReference>
<name>A0A7E4ZSW7_PANRE</name>
<dbReference type="InterPro" id="IPR001478">
    <property type="entry name" value="PDZ"/>
</dbReference>
<dbReference type="Gene3D" id="1.10.10.820">
    <property type="match status" value="1"/>
</dbReference>
<dbReference type="InterPro" id="IPR036034">
    <property type="entry name" value="PDZ_sf"/>
</dbReference>
<dbReference type="SMART" id="SM00228">
    <property type="entry name" value="PDZ"/>
    <property type="match status" value="1"/>
</dbReference>
<dbReference type="PRINTS" id="PR00193">
    <property type="entry name" value="MYOSINHEAVY"/>
</dbReference>
<dbReference type="SMART" id="SM00242">
    <property type="entry name" value="MYSc"/>
    <property type="match status" value="1"/>
</dbReference>
<evidence type="ECO:0000256" key="4">
    <source>
        <dbReference type="ARBA" id="ARBA00023123"/>
    </source>
</evidence>
<keyword evidence="2 6" id="KW-0067">ATP-binding</keyword>
<dbReference type="Gene3D" id="6.20.240.20">
    <property type="match status" value="1"/>
</dbReference>
<evidence type="ECO:0000256" key="5">
    <source>
        <dbReference type="ARBA" id="ARBA00023175"/>
    </source>
</evidence>
<dbReference type="GO" id="GO:0031032">
    <property type="term" value="P:actomyosin structure organization"/>
    <property type="evidence" value="ECO:0007669"/>
    <property type="project" value="TreeGrafter"/>
</dbReference>
<dbReference type="Gene3D" id="1.20.5.340">
    <property type="match status" value="1"/>
</dbReference>
<dbReference type="InterPro" id="IPR057772">
    <property type="entry name" value="SH3_Myo18a"/>
</dbReference>
<sequence>MGVLGHLKARTWDASDDRHAQFLNCKRKCHYPCESAVLMSRYVYRVADTVRFQGRSVAASNLASIGLTVPSSIRSCLFTVNMTETGSSFVVPKKFDIAGLKLPALAVVQVYEREITLHRNVSGDFGFRIRRANQNGDGSAMRVFADPTVIRSGPPRPSDIVNGMLPGDELVEVNGYAVATMSREDLQEVIASSGNEIRLKVRTVPELTHLCGRSKRGIRDEGDALRLDASFTSNDFDSIPEDARYWLIHSEGYTVCQFLAMLPNNKIKIRVAGTEMLVDRSDIDRANPVTIHNDISKLSYVNTTSAIHLLRKLAGCGLSYSHAGALSLVSLMQSEEEYSSEQLIELFKGCRRDQMPSHIFATTQEVYRNLQSGTRNQSLVFTGVSGSGKSKQVKNALLYLCGAAGWTKQLPFSKLNAANVILDAFVNARTRLNFNASQAIRVVTLGFDNSAALCSAKIQTFLLQTGHLFRRQKHDTYFHIFDLLWLEASDELRERLSLDTVAEQFDKYYIRSNNGESNDTLKTLTDQFRYLGFQENFISAIFDVLGAILHLKQAQAVNIVASRSRFIRASNAQTAALLLGVKIEELTKAVFLGQTPDSSPNIINRTRLANLSESGPEAVESFVQALYNNLVHAITTKINEKLSGNSASAISLLDIPGANFGLQWADTRTEFMSGLSDFVINYCNERISELFYDRSFREPMEVYAREQVNVDLTPPLLQPHTITRLIDRKPQLVFSVNLEERSEEERGLMYLLQEEVMFPAGCDKSLLSRILLHFENNKFIHRHPSDPSAFILGHCHNTSPTAYSVEGWVREARPSHAQFTAPQLLNVSNKPEFSGLFASAGASSSDNVYRLRHLTQSIQQESGGPKTVGGYFSNIEAQIEYVLSTVQRSSKVIFIHSVQPYPVVNPTLSDQATVMTSSGGRGIDGFDVPYVRSQLQSILLIDSVRACNRGYPERMPFRDFRRHFQCLIQSSNSPKNLQEALDDRGAVKKILDQMGIDEHRYRLGISQVLLRSDILVELEGKRDLQLSGFIVSLQRQCRQKLAQQWLNKRRIQEMAIRCIQKNGLLYLNVRGWPWWKLYTRVKPLLGAVQQDEAAREWREKVYKLESVNSGLRTEYNKLESKVAELEQLLRAATQGSQALSLSLEHESELRTRLEQELMGAKQKLRDFAGGDAERLRTMSNVSASSTSHVSNDDWQNHPKTLELKAEVSKLQETVSAEQYTTKQATEQLQDLLGEITSLRSKNENIERSKASFQSIIEQKDDNVRSLEERNKYLEARLAEAQGKESSKVNELKQLAEENMELRANLTKTKRYLQENEEERERGGASEAKQDQLRRTNCELEEKIKQLEEEAEEMAAQTQHLTQNVTRLEMSMSKLRNEKKRELEARESEIAEIRSSHQRQFRALEDEIESVTKANTQLLMKNRQLESEGRQLQTHHQSVLDLSSNKYKREYRKVVSLYRDLQAQLNMEKRNVPVHSHFRQLKLELEDAEAAKASAIKERNSLENEVSELRCQLEMMTQAKKTAEDKLGLITKERNNFKLMFDEHNDRFMELTRKYRDHVQQSQVDAINICALNDQIEQLEKTIRNLNDELSSLQADYTKQRSNTVDKNEYTKICFKAREFEAKFNIEQAANQKSQSEINKLQDDLDSAERSLLETQNNRDRELQALNKATNERLDVEAQIRELRRKLEVLSSEYEKEKAKCDQRDQDYRKATTDLQNAHRRIEDLQSALQADLSMADDDSESDDEAMGGDSIGDDDESDGPIGDVQPLRNSTPKESFVGLLSA</sequence>
<feature type="compositionally biased region" description="Basic and acidic residues" evidence="8">
    <location>
        <begin position="1318"/>
        <end position="1333"/>
    </location>
</feature>
<reference evidence="12" key="2">
    <citation type="submission" date="2020-10" db="UniProtKB">
        <authorList>
            <consortium name="WormBaseParasite"/>
        </authorList>
    </citation>
    <scope>IDENTIFICATION</scope>
</reference>
<feature type="coiled-coil region" evidence="7">
    <location>
        <begin position="1477"/>
        <end position="1525"/>
    </location>
</feature>
<dbReference type="GO" id="GO:0051015">
    <property type="term" value="F:actin filament binding"/>
    <property type="evidence" value="ECO:0007669"/>
    <property type="project" value="TreeGrafter"/>
</dbReference>
<reference evidence="11" key="1">
    <citation type="journal article" date="2013" name="Genetics">
        <title>The draft genome and transcriptome of Panagrellus redivivus are shaped by the harsh demands of a free-living lifestyle.</title>
        <authorList>
            <person name="Srinivasan J."/>
            <person name="Dillman A.R."/>
            <person name="Macchietto M.G."/>
            <person name="Heikkinen L."/>
            <person name="Lakso M."/>
            <person name="Fracchia K.M."/>
            <person name="Antoshechkin I."/>
            <person name="Mortazavi A."/>
            <person name="Wong G."/>
            <person name="Sternberg P.W."/>
        </authorList>
    </citation>
    <scope>NUCLEOTIDE SEQUENCE [LARGE SCALE GENOMIC DNA]</scope>
    <source>
        <strain evidence="11">MT8872</strain>
    </source>
</reference>
<dbReference type="Pfam" id="PF00063">
    <property type="entry name" value="Myosin_head"/>
    <property type="match status" value="1"/>
</dbReference>
<keyword evidence="11" id="KW-1185">Reference proteome</keyword>
<evidence type="ECO:0000256" key="8">
    <source>
        <dbReference type="SAM" id="MobiDB-lite"/>
    </source>
</evidence>
<evidence type="ECO:0000259" key="9">
    <source>
        <dbReference type="PROSITE" id="PS50106"/>
    </source>
</evidence>
<dbReference type="WBParaSite" id="Pan_g15543.t1">
    <property type="protein sequence ID" value="Pan_g15543.t1"/>
    <property type="gene ID" value="Pan_g15543"/>
</dbReference>
<evidence type="ECO:0000256" key="3">
    <source>
        <dbReference type="ARBA" id="ARBA00023054"/>
    </source>
</evidence>
<dbReference type="InterPro" id="IPR027417">
    <property type="entry name" value="P-loop_NTPase"/>
</dbReference>
<dbReference type="GO" id="GO:0005737">
    <property type="term" value="C:cytoplasm"/>
    <property type="evidence" value="ECO:0007669"/>
    <property type="project" value="TreeGrafter"/>
</dbReference>
<comment type="similarity">
    <text evidence="6">Belongs to the TRAFAC class myosin-kinesin ATPase superfamily. Myosin family.</text>
</comment>
<accession>A0A7E4ZSW7</accession>
<dbReference type="SUPFAM" id="SSF50156">
    <property type="entry name" value="PDZ domain-like"/>
    <property type="match status" value="1"/>
</dbReference>
<evidence type="ECO:0000313" key="11">
    <source>
        <dbReference type="Proteomes" id="UP000492821"/>
    </source>
</evidence>
<dbReference type="Gene3D" id="1.20.120.720">
    <property type="entry name" value="Myosin VI head, motor domain, U50 subdomain"/>
    <property type="match status" value="1"/>
</dbReference>
<evidence type="ECO:0000256" key="1">
    <source>
        <dbReference type="ARBA" id="ARBA00022741"/>
    </source>
</evidence>
<dbReference type="Gene3D" id="4.10.270.10">
    <property type="entry name" value="Myosin, subunit A"/>
    <property type="match status" value="1"/>
</dbReference>
<keyword evidence="1 6" id="KW-0547">Nucleotide-binding</keyword>